<dbReference type="GO" id="GO:0090110">
    <property type="term" value="P:COPII-coated vesicle cargo loading"/>
    <property type="evidence" value="ECO:0007669"/>
    <property type="project" value="TreeGrafter"/>
</dbReference>
<feature type="domain" description="Sec23/Sec24 helical" evidence="7">
    <location>
        <begin position="700"/>
        <end position="799"/>
    </location>
</feature>
<comment type="similarity">
    <text evidence="1">Belongs to the SEC23/SEC24 family. SEC24 subfamily.</text>
</comment>
<feature type="region of interest" description="Disordered" evidence="4">
    <location>
        <begin position="199"/>
        <end position="221"/>
    </location>
</feature>
<dbReference type="SUPFAM" id="SSF53300">
    <property type="entry name" value="vWA-like"/>
    <property type="match status" value="1"/>
</dbReference>
<evidence type="ECO:0008006" key="11">
    <source>
        <dbReference type="Google" id="ProtNLM"/>
    </source>
</evidence>
<name>A0A5D3B444_9TREE</name>
<keyword evidence="2" id="KW-0813">Transport</keyword>
<evidence type="ECO:0000256" key="3">
    <source>
        <dbReference type="ARBA" id="ARBA00022927"/>
    </source>
</evidence>
<dbReference type="Pfam" id="PF04811">
    <property type="entry name" value="Sec23_trunk"/>
    <property type="match status" value="1"/>
</dbReference>
<evidence type="ECO:0000313" key="10">
    <source>
        <dbReference type="Proteomes" id="UP000322245"/>
    </source>
</evidence>
<dbReference type="InterPro" id="IPR006896">
    <property type="entry name" value="Sec23/24_trunk_dom"/>
</dbReference>
<dbReference type="GO" id="GO:0008270">
    <property type="term" value="F:zinc ion binding"/>
    <property type="evidence" value="ECO:0007669"/>
    <property type="project" value="InterPro"/>
</dbReference>
<dbReference type="Pfam" id="PF08033">
    <property type="entry name" value="Sec23_BS"/>
    <property type="match status" value="1"/>
</dbReference>
<evidence type="ECO:0000259" key="8">
    <source>
        <dbReference type="Pfam" id="PF08033"/>
    </source>
</evidence>
<proteinExistence type="inferred from homology"/>
<dbReference type="SUPFAM" id="SSF81811">
    <property type="entry name" value="Helical domain of Sec23/24"/>
    <property type="match status" value="1"/>
</dbReference>
<dbReference type="Gene3D" id="2.60.40.1670">
    <property type="entry name" value="beta-sandwich domain of Sec23/24"/>
    <property type="match status" value="1"/>
</dbReference>
<dbReference type="PANTHER" id="PTHR13803">
    <property type="entry name" value="SEC24-RELATED PROTEIN"/>
    <property type="match status" value="1"/>
</dbReference>
<dbReference type="GO" id="GO:0000149">
    <property type="term" value="F:SNARE binding"/>
    <property type="evidence" value="ECO:0007669"/>
    <property type="project" value="TreeGrafter"/>
</dbReference>
<dbReference type="PANTHER" id="PTHR13803:SF4">
    <property type="entry name" value="SECRETORY 24CD, ISOFORM C"/>
    <property type="match status" value="1"/>
</dbReference>
<gene>
    <name evidence="9" type="ORF">B9479_002044</name>
</gene>
<dbReference type="Gene3D" id="3.40.50.410">
    <property type="entry name" value="von Willebrand factor, type A domain"/>
    <property type="match status" value="1"/>
</dbReference>
<dbReference type="Gene3D" id="3.40.20.10">
    <property type="entry name" value="Severin"/>
    <property type="match status" value="1"/>
</dbReference>
<protein>
    <recommendedName>
        <fullName evidence="11">Protein transporter SEC24</fullName>
    </recommendedName>
</protein>
<feature type="compositionally biased region" description="Basic and acidic residues" evidence="4">
    <location>
        <begin position="325"/>
        <end position="346"/>
    </location>
</feature>
<accession>A0A5D3B444</accession>
<sequence>MPPRSRYAIDPSLQQQQPTYDHNPAPILHHVNERDPPPTGEYAPQQQPTYHAVETQQQQQQQQQYLSPSATPPVHHIPQPPHSTGQSASGLRVRLDPTQVPDPIEAQSLDQNLYDDEDFYSCQTRGLIPLAGTDYRGHDQGNALPRHLRSTLPCIPSNGQLLDTTALPFALLVQPFAPLRYDEEPVPLISSWISGQSPYDPPSFRGESWGVEGEGEEEGPPRCDQCRGYINPWVRFIDGGRKWSCNLCGTENPVPPQYYSHLGPNGQRVDHQHRPELQFGTVDFAVPPSYWARQPPSGSLIDSDALASTAQDLLGGLQASLGQGKEPHIPTGKEQREKEKEREKERRKFRKPTTLSRVFVVDVSANAGSRGIVQLVCAGIRKAIYGSKEEGEDEQDVEERLKPGQKVAIVSVAEAVSFWNLSSAQSAPSQIVVSDLDDMFIPFTSGFLVDPQESRTQIEALLDRLPQLAEQGREGGRIAAGSAVVGALAGLKQIGGQINLFLSALTSHGLGTLTMRENPDYYQTDKEKILFTPTDWYAQTADHLAEAGVGLNLFLFPDAYCDMASIGALAAGTGGESFFYPRIDIARDQPSVHDAIKRTLTRETAYNASVRVRCSNGLRVSSHLGNFHATSLTEINFPVIDSTKSFTAVMSHEGRLDEKTPAFTQVAVLYTSDTGERRVRCINMSFVTTSLIGNVFKFADQEACVSTLLKAGLSQITQRSLRDIRKSLSSRCNRILLMYRKHCAAAVSQGQLILPEGFKLLPLWTLCMTKSKAIKGGSVSSDVRTHYTRLLKSASLVRLTTLLYPRLLAIHDLAANACFANEKTGRLVLPSFTRTTHAWMVPDGAYLMVNGEVAMIWFAQGVSPQVVKDLYGVENLDELDVRNAELPRLPTLLSTQLHNLITHLASPHLLDRFLPVHIARQNMDGSEVGFADQLVEDTNNDALSYTDHLMTSHREITNEFNGNAKGDSWIPWS</sequence>
<dbReference type="InterPro" id="IPR050550">
    <property type="entry name" value="SEC23_SEC24_subfamily"/>
</dbReference>
<dbReference type="InterPro" id="IPR036174">
    <property type="entry name" value="Znf_Sec23_Sec24_sf"/>
</dbReference>
<dbReference type="InterPro" id="IPR006895">
    <property type="entry name" value="Znf_Sec23_Sec24"/>
</dbReference>
<dbReference type="InterPro" id="IPR029006">
    <property type="entry name" value="ADF-H/Gelsolin-like_dom_sf"/>
</dbReference>
<organism evidence="9 10">
    <name type="scientific">Cryptococcus floricola</name>
    <dbReference type="NCBI Taxonomy" id="2591691"/>
    <lineage>
        <taxon>Eukaryota</taxon>
        <taxon>Fungi</taxon>
        <taxon>Dikarya</taxon>
        <taxon>Basidiomycota</taxon>
        <taxon>Agaricomycotina</taxon>
        <taxon>Tremellomycetes</taxon>
        <taxon>Tremellales</taxon>
        <taxon>Cryptococcaceae</taxon>
        <taxon>Cryptococcus</taxon>
    </lineage>
</organism>
<dbReference type="Pfam" id="PF04810">
    <property type="entry name" value="zf-Sec23_Sec24"/>
    <property type="match status" value="1"/>
</dbReference>
<evidence type="ECO:0000256" key="2">
    <source>
        <dbReference type="ARBA" id="ARBA00022448"/>
    </source>
</evidence>
<evidence type="ECO:0000259" key="6">
    <source>
        <dbReference type="Pfam" id="PF04811"/>
    </source>
</evidence>
<dbReference type="InterPro" id="IPR012990">
    <property type="entry name" value="Beta-sandwich_Sec23_24"/>
</dbReference>
<feature type="domain" description="Sec23/Sec24 beta-sandwich" evidence="8">
    <location>
        <begin position="605"/>
        <end position="688"/>
    </location>
</feature>
<dbReference type="GO" id="GO:0006886">
    <property type="term" value="P:intracellular protein transport"/>
    <property type="evidence" value="ECO:0007669"/>
    <property type="project" value="InterPro"/>
</dbReference>
<dbReference type="SUPFAM" id="SSF82919">
    <property type="entry name" value="Zn-finger domain of Sec23/24"/>
    <property type="match status" value="1"/>
</dbReference>
<feature type="region of interest" description="Disordered" evidence="4">
    <location>
        <begin position="319"/>
        <end position="350"/>
    </location>
</feature>
<dbReference type="Pfam" id="PF04815">
    <property type="entry name" value="Sec23_helical"/>
    <property type="match status" value="1"/>
</dbReference>
<dbReference type="Gene3D" id="1.20.120.730">
    <property type="entry name" value="Sec23/Sec24 helical domain"/>
    <property type="match status" value="1"/>
</dbReference>
<dbReference type="InterPro" id="IPR006900">
    <property type="entry name" value="Sec23/24_helical_dom"/>
</dbReference>
<dbReference type="GO" id="GO:0070971">
    <property type="term" value="C:endoplasmic reticulum exit site"/>
    <property type="evidence" value="ECO:0007669"/>
    <property type="project" value="TreeGrafter"/>
</dbReference>
<keyword evidence="10" id="KW-1185">Reference proteome</keyword>
<dbReference type="InterPro" id="IPR036175">
    <property type="entry name" value="Sec23/24_helical_dom_sf"/>
</dbReference>
<comment type="caution">
    <text evidence="9">The sequence shown here is derived from an EMBL/GenBank/DDBJ whole genome shotgun (WGS) entry which is preliminary data.</text>
</comment>
<dbReference type="InterPro" id="IPR036465">
    <property type="entry name" value="vWFA_dom_sf"/>
</dbReference>
<evidence type="ECO:0000256" key="1">
    <source>
        <dbReference type="ARBA" id="ARBA00008334"/>
    </source>
</evidence>
<dbReference type="Gene3D" id="2.30.30.380">
    <property type="entry name" value="Zn-finger domain of Sec23/24"/>
    <property type="match status" value="1"/>
</dbReference>
<feature type="region of interest" description="Disordered" evidence="4">
    <location>
        <begin position="1"/>
        <end position="90"/>
    </location>
</feature>
<evidence type="ECO:0000313" key="9">
    <source>
        <dbReference type="EMBL" id="TYJ57311.1"/>
    </source>
</evidence>
<evidence type="ECO:0000259" key="5">
    <source>
        <dbReference type="Pfam" id="PF04810"/>
    </source>
</evidence>
<dbReference type="GO" id="GO:0030127">
    <property type="term" value="C:COPII vesicle coat"/>
    <property type="evidence" value="ECO:0007669"/>
    <property type="project" value="InterPro"/>
</dbReference>
<dbReference type="SUPFAM" id="SSF82754">
    <property type="entry name" value="C-terminal, gelsolin-like domain of Sec23/24"/>
    <property type="match status" value="1"/>
</dbReference>
<dbReference type="InterPro" id="IPR036180">
    <property type="entry name" value="Gelsolin-like_dom_sf"/>
</dbReference>
<evidence type="ECO:0000259" key="7">
    <source>
        <dbReference type="Pfam" id="PF04815"/>
    </source>
</evidence>
<dbReference type="AlphaFoldDB" id="A0A5D3B444"/>
<evidence type="ECO:0000256" key="4">
    <source>
        <dbReference type="SAM" id="MobiDB-lite"/>
    </source>
</evidence>
<dbReference type="Proteomes" id="UP000322245">
    <property type="component" value="Unassembled WGS sequence"/>
</dbReference>
<feature type="domain" description="Zinc finger Sec23/Sec24-type" evidence="5">
    <location>
        <begin position="220"/>
        <end position="258"/>
    </location>
</feature>
<dbReference type="EMBL" id="NIDF01000014">
    <property type="protein sequence ID" value="TYJ57311.1"/>
    <property type="molecule type" value="Genomic_DNA"/>
</dbReference>
<reference evidence="9 10" key="1">
    <citation type="submission" date="2017-05" db="EMBL/GenBank/DDBJ databases">
        <title>The Genome Sequence of Tsuchiyaea wingfieldii DSM 27421.</title>
        <authorList>
            <person name="Cuomo C."/>
            <person name="Passer A."/>
            <person name="Billmyre B."/>
            <person name="Heitman J."/>
        </authorList>
    </citation>
    <scope>NUCLEOTIDE SEQUENCE [LARGE SCALE GENOMIC DNA]</scope>
    <source>
        <strain evidence="9 10">DSM 27421</strain>
    </source>
</reference>
<keyword evidence="3" id="KW-0653">Protein transport</keyword>
<dbReference type="SUPFAM" id="SSF81995">
    <property type="entry name" value="beta-sandwich domain of Sec23/24"/>
    <property type="match status" value="1"/>
</dbReference>
<feature type="domain" description="Sec23/Sec24 trunk" evidence="6">
    <location>
        <begin position="358"/>
        <end position="598"/>
    </location>
</feature>